<dbReference type="InterPro" id="IPR043128">
    <property type="entry name" value="Rev_trsase/Diguanyl_cyclase"/>
</dbReference>
<evidence type="ECO:0000256" key="1">
    <source>
        <dbReference type="SAM" id="MobiDB-lite"/>
    </source>
</evidence>
<keyword evidence="3" id="KW-0695">RNA-directed DNA polymerase</keyword>
<organism evidence="3">
    <name type="scientific">Klosneuvirus KNV1</name>
    <dbReference type="NCBI Taxonomy" id="1977640"/>
    <lineage>
        <taxon>Viruses</taxon>
        <taxon>Varidnaviria</taxon>
        <taxon>Bamfordvirae</taxon>
        <taxon>Nucleocytoviricota</taxon>
        <taxon>Megaviricetes</taxon>
        <taxon>Imitervirales</taxon>
        <taxon>Mimiviridae</taxon>
        <taxon>Klosneuvirinae</taxon>
        <taxon>Klosneuvirus</taxon>
    </lineage>
</organism>
<dbReference type="EMBL" id="KY684111">
    <property type="protein sequence ID" value="ARF12186.1"/>
    <property type="molecule type" value="Genomic_DNA"/>
</dbReference>
<protein>
    <submittedName>
        <fullName evidence="3">Reverse transcriptase</fullName>
    </submittedName>
</protein>
<dbReference type="InterPro" id="IPR000477">
    <property type="entry name" value="RT_dom"/>
</dbReference>
<dbReference type="Pfam" id="PF00078">
    <property type="entry name" value="RVT_1"/>
    <property type="match status" value="1"/>
</dbReference>
<dbReference type="Gene3D" id="3.30.70.270">
    <property type="match status" value="1"/>
</dbReference>
<gene>
    <name evidence="3" type="ORF">Klosneuvirus_4_1</name>
</gene>
<dbReference type="PROSITE" id="PS50878">
    <property type="entry name" value="RT_POL"/>
    <property type="match status" value="1"/>
</dbReference>
<evidence type="ECO:0000259" key="2">
    <source>
        <dbReference type="PROSITE" id="PS50878"/>
    </source>
</evidence>
<dbReference type="CDD" id="cd01650">
    <property type="entry name" value="RT_nLTR_like"/>
    <property type="match status" value="1"/>
</dbReference>
<dbReference type="PANTHER" id="PTHR47027:SF20">
    <property type="entry name" value="REVERSE TRANSCRIPTASE-LIKE PROTEIN WITH RNA-DIRECTED DNA POLYMERASE DOMAIN"/>
    <property type="match status" value="1"/>
</dbReference>
<dbReference type="PANTHER" id="PTHR47027">
    <property type="entry name" value="REVERSE TRANSCRIPTASE DOMAIN-CONTAINING PROTEIN"/>
    <property type="match status" value="1"/>
</dbReference>
<feature type="region of interest" description="Disordered" evidence="1">
    <location>
        <begin position="1"/>
        <end position="25"/>
    </location>
</feature>
<accession>A0A1V0SKF0</accession>
<keyword evidence="3" id="KW-0548">Nucleotidyltransferase</keyword>
<dbReference type="SUPFAM" id="SSF56672">
    <property type="entry name" value="DNA/RNA polymerases"/>
    <property type="match status" value="2"/>
</dbReference>
<reference evidence="3" key="1">
    <citation type="journal article" date="2017" name="Science">
        <title>Giant viruses with an expanded complement of translation system components.</title>
        <authorList>
            <person name="Schulz F."/>
            <person name="Yutin N."/>
            <person name="Ivanova N.N."/>
            <person name="Ortega D.R."/>
            <person name="Lee T.K."/>
            <person name="Vierheilig J."/>
            <person name="Daims H."/>
            <person name="Horn M."/>
            <person name="Wagner M."/>
            <person name="Jensen G.J."/>
            <person name="Kyrpides N.C."/>
            <person name="Koonin E.V."/>
            <person name="Woyke T."/>
        </authorList>
    </citation>
    <scope>NUCLEOTIDE SEQUENCE</scope>
    <source>
        <strain evidence="3">KNV1</strain>
    </source>
</reference>
<keyword evidence="3" id="KW-0808">Transferase</keyword>
<evidence type="ECO:0000313" key="3">
    <source>
        <dbReference type="EMBL" id="ARF12186.1"/>
    </source>
</evidence>
<feature type="compositionally biased region" description="Low complexity" evidence="1">
    <location>
        <begin position="11"/>
        <end position="24"/>
    </location>
</feature>
<name>A0A1V0SKF0_9VIRU</name>
<proteinExistence type="predicted"/>
<sequence>MGSAASYLYGSNSTTTDQQSTQQDNVEEEFKFDNLDDSTKTELIEFIKLLKTKNINLQDNFSEKMKDVELESTQLLPMCVELYQKMYELFGEFKQTADKTKSKKKFYFVKPKFTTDDVKKANTVADTVQVTLPLDTTMMNVTAPVVSMKNTQITMTEFTDSFGNVITKKDMMGINKRMLRDSPQYIKTRFINVFNQILKDLSLVNKISIGKGSYIYKTSKHGATSDINSFRQIVTIPNAVNQFHRIMTIRLSNYLMANKYLDTDIQKGSISGTKFAIFEQFYKVKNVFKHAKKNNKSCAVLFLDVSNAFGNLNLTNLYKVLETYGVDQGFINYLKEFYGNFEYYVDANGVKSEVFKWKGGLIQGCSLSPLLFVTALNYILTHLDKTYKSTHGYSLGDVHKILLTAFVDDICVICKDVNSCEEIYKKLAELLKVLGLPVNIGKCALMVVNDNTPTTGELTKIQKVNVFKYLGEYVASDGSSTESYVQFLKSVARRLKGLDTKNVTNDVKITAFNQYLSPWIQRKMLTMYDISTVNRLKIVAIIKEYLDKWGHKDVINLFSNVSNIINESKDKIISGVNFNDNEFDEKLENDVDIANYVLKDSSVKLEYNQIDDDFQLDLEMDIVDTLEDYDS</sequence>
<dbReference type="InterPro" id="IPR043502">
    <property type="entry name" value="DNA/RNA_pol_sf"/>
</dbReference>
<feature type="domain" description="Reverse transcriptase" evidence="2">
    <location>
        <begin position="199"/>
        <end position="474"/>
    </location>
</feature>
<dbReference type="GO" id="GO:0003964">
    <property type="term" value="F:RNA-directed DNA polymerase activity"/>
    <property type="evidence" value="ECO:0007669"/>
    <property type="project" value="UniProtKB-KW"/>
</dbReference>